<dbReference type="FunFam" id="3.40.50.1010:FF:000045">
    <property type="entry name" value="Transcriptional protein swt1"/>
    <property type="match status" value="1"/>
</dbReference>
<evidence type="ECO:0000256" key="6">
    <source>
        <dbReference type="SAM" id="MobiDB-lite"/>
    </source>
</evidence>
<dbReference type="Gene3D" id="3.40.50.1010">
    <property type="entry name" value="5'-nuclease"/>
    <property type="match status" value="1"/>
</dbReference>
<protein>
    <recommendedName>
        <fullName evidence="5">Transcriptional protein SWT1</fullName>
    </recommendedName>
</protein>
<dbReference type="CDD" id="cd18727">
    <property type="entry name" value="PIN_Swt1-like"/>
    <property type="match status" value="1"/>
</dbReference>
<name>A0AAV5QGJ9_9ASCO</name>
<comment type="subcellular location">
    <subcellularLocation>
        <location evidence="1">Nucleus</location>
    </subcellularLocation>
</comment>
<evidence type="ECO:0000256" key="4">
    <source>
        <dbReference type="ARBA" id="ARBA00060839"/>
    </source>
</evidence>
<comment type="caution">
    <text evidence="8">The sequence shown here is derived from an EMBL/GenBank/DDBJ whole genome shotgun (WGS) entry which is preliminary data.</text>
</comment>
<feature type="region of interest" description="Disordered" evidence="6">
    <location>
        <begin position="1"/>
        <end position="76"/>
    </location>
</feature>
<keyword evidence="9" id="KW-1185">Reference proteome</keyword>
<sequence length="586" mass="67918">MSRNPSGLRNSRHHNGRGKKNKTLDDLMNELDDFERQEVPEKHQNLHLSSPDGSPNTKRFRGSQTPNPLTTIPDEDGDLYMVSAEESRDITNYVNESRKINQTLQLVEYTNHNNDLIYANSIDAKWNESSQNKHKPKEGLLKSRYADDNYDDNDDDDDDDDSDKPTKSTKNTEPSPIELDRLAQRPLPIIPDFQIYLVVDTNFFISNLNIVNNLNLLAVRYHYQLIVPEMVIQELDGLKEGKRISRGPRGEEIKIGTLAQRANTWLYNQFAARSSTIRGQTRHEKIDRSLRKDNAIFDCCMYFHDSVKEKGLVILLSNDRNICVKALMEDVLTVSFVEGINSQFIGDVIYKEAQYRVGRTDSVEKPFFENIIPSQSKIVNSERPPQKTANPYLNLGSPERFCAKIFHDVQALTLTLFKHYLQRLIISYDPISIEYSAFQKWKQEMTSLDAVFRMMKAHWAEWSLQMVFTRNTPMAFELQEAQFYNGMRMDFDSDSSLFSVWELESAGKEKQWKISKPQERVIFKPPKTLFQIKKFLKFWCLVLTKLILVLDDGQGTDGTETRSMCMLMKFWDGAVTTYIDSDWVDI</sequence>
<keyword evidence="3" id="KW-0539">Nucleus</keyword>
<gene>
    <name evidence="8" type="ORF">DASC09_010470</name>
</gene>
<feature type="compositionally biased region" description="Basic residues" evidence="6">
    <location>
        <begin position="10"/>
        <end position="21"/>
    </location>
</feature>
<feature type="region of interest" description="Disordered" evidence="6">
    <location>
        <begin position="128"/>
        <end position="180"/>
    </location>
</feature>
<dbReference type="AlphaFoldDB" id="A0AAV5QGJ9"/>
<accession>A0AAV5QGJ9</accession>
<feature type="compositionally biased region" description="Basic and acidic residues" evidence="6">
    <location>
        <begin position="34"/>
        <end position="44"/>
    </location>
</feature>
<evidence type="ECO:0000256" key="5">
    <source>
        <dbReference type="ARBA" id="ARBA00074620"/>
    </source>
</evidence>
<evidence type="ECO:0000256" key="1">
    <source>
        <dbReference type="ARBA" id="ARBA00004123"/>
    </source>
</evidence>
<feature type="compositionally biased region" description="Polar residues" evidence="6">
    <location>
        <begin position="46"/>
        <end position="70"/>
    </location>
</feature>
<dbReference type="InterPro" id="IPR052626">
    <property type="entry name" value="SWT1_Regulator"/>
</dbReference>
<feature type="compositionally biased region" description="Acidic residues" evidence="6">
    <location>
        <begin position="148"/>
        <end position="162"/>
    </location>
</feature>
<dbReference type="EMBL" id="BTFZ01000002">
    <property type="protein sequence ID" value="GMM33722.1"/>
    <property type="molecule type" value="Genomic_DNA"/>
</dbReference>
<dbReference type="InterPro" id="IPR002716">
    <property type="entry name" value="PIN_dom"/>
</dbReference>
<dbReference type="Proteomes" id="UP001360560">
    <property type="component" value="Unassembled WGS sequence"/>
</dbReference>
<dbReference type="GO" id="GO:0004540">
    <property type="term" value="F:RNA nuclease activity"/>
    <property type="evidence" value="ECO:0007669"/>
    <property type="project" value="UniProtKB-ARBA"/>
</dbReference>
<keyword evidence="2" id="KW-0804">Transcription</keyword>
<dbReference type="RefSeq" id="XP_064850722.1">
    <property type="nucleotide sequence ID" value="XM_064994650.1"/>
</dbReference>
<evidence type="ECO:0000259" key="7">
    <source>
        <dbReference type="SMART" id="SM00670"/>
    </source>
</evidence>
<dbReference type="SUPFAM" id="SSF88723">
    <property type="entry name" value="PIN domain-like"/>
    <property type="match status" value="1"/>
</dbReference>
<dbReference type="PANTHER" id="PTHR16161:SF0">
    <property type="entry name" value="TRANSCRIPTIONAL PROTEIN SWT1"/>
    <property type="match status" value="1"/>
</dbReference>
<reference evidence="8 9" key="1">
    <citation type="journal article" date="2023" name="Elife">
        <title>Identification of key yeast species and microbe-microbe interactions impacting larval growth of Drosophila in the wild.</title>
        <authorList>
            <person name="Mure A."/>
            <person name="Sugiura Y."/>
            <person name="Maeda R."/>
            <person name="Honda K."/>
            <person name="Sakurai N."/>
            <person name="Takahashi Y."/>
            <person name="Watada M."/>
            <person name="Katoh T."/>
            <person name="Gotoh A."/>
            <person name="Gotoh Y."/>
            <person name="Taniguchi I."/>
            <person name="Nakamura K."/>
            <person name="Hayashi T."/>
            <person name="Katayama T."/>
            <person name="Uemura T."/>
            <person name="Hattori Y."/>
        </authorList>
    </citation>
    <scope>NUCLEOTIDE SEQUENCE [LARGE SCALE GENOMIC DNA]</scope>
    <source>
        <strain evidence="8 9">SC-9</strain>
    </source>
</reference>
<dbReference type="Pfam" id="PF13638">
    <property type="entry name" value="PIN_4"/>
    <property type="match status" value="1"/>
</dbReference>
<proteinExistence type="inferred from homology"/>
<comment type="similarity">
    <text evidence="4">Belongs to the SWT1 family.</text>
</comment>
<organism evidence="8 9">
    <name type="scientific">Saccharomycopsis crataegensis</name>
    <dbReference type="NCBI Taxonomy" id="43959"/>
    <lineage>
        <taxon>Eukaryota</taxon>
        <taxon>Fungi</taxon>
        <taxon>Dikarya</taxon>
        <taxon>Ascomycota</taxon>
        <taxon>Saccharomycotina</taxon>
        <taxon>Saccharomycetes</taxon>
        <taxon>Saccharomycopsidaceae</taxon>
        <taxon>Saccharomycopsis</taxon>
    </lineage>
</organism>
<dbReference type="SMART" id="SM00670">
    <property type="entry name" value="PINc"/>
    <property type="match status" value="1"/>
</dbReference>
<evidence type="ECO:0000313" key="9">
    <source>
        <dbReference type="Proteomes" id="UP001360560"/>
    </source>
</evidence>
<dbReference type="InterPro" id="IPR029060">
    <property type="entry name" value="PIN-like_dom_sf"/>
</dbReference>
<evidence type="ECO:0000256" key="3">
    <source>
        <dbReference type="ARBA" id="ARBA00023242"/>
    </source>
</evidence>
<dbReference type="GO" id="GO:0005634">
    <property type="term" value="C:nucleus"/>
    <property type="evidence" value="ECO:0007669"/>
    <property type="project" value="UniProtKB-SubCell"/>
</dbReference>
<feature type="compositionally biased region" description="Basic and acidic residues" evidence="6">
    <location>
        <begin position="137"/>
        <end position="147"/>
    </location>
</feature>
<dbReference type="GeneID" id="90071701"/>
<evidence type="ECO:0000313" key="8">
    <source>
        <dbReference type="EMBL" id="GMM33722.1"/>
    </source>
</evidence>
<dbReference type="PANTHER" id="PTHR16161">
    <property type="entry name" value="TRANSCRIPTIONAL PROTEIN SWT1"/>
    <property type="match status" value="1"/>
</dbReference>
<evidence type="ECO:0000256" key="2">
    <source>
        <dbReference type="ARBA" id="ARBA00023163"/>
    </source>
</evidence>
<feature type="domain" description="PIN" evidence="7">
    <location>
        <begin position="195"/>
        <end position="324"/>
    </location>
</feature>